<gene>
    <name evidence="1" type="ORF">PILCRDRAFT_12630</name>
</gene>
<name>A0A0C3F9G2_PILCF</name>
<protein>
    <submittedName>
        <fullName evidence="1">Uncharacterized protein</fullName>
    </submittedName>
</protein>
<sequence length="274" mass="30991">MVLSSVKGDNGRNEADLDTILEKIQPPLELLAALKPSPSRTVSDFLQIRQPPRPGSRKYFLDPSFLILPSERLCEILDSYLPDAVCNGMQSVQHPVKKQVFLPFWTVQARKWGNVLVKKQSAWRAHLEWVRETAAEEGWPAEMRERVIADVKSIPWHMGYNSLQNGMVSTTTLAGLLSDEWVNDEQIDCIGDVIRADMQTFGVDASTQLAPSCLGKNLEIPGMGSTERFFGRRLQTGEVKNLVLRKYNVKNLHWISIEIDVAKIHRKQGSRQNV</sequence>
<dbReference type="AlphaFoldDB" id="A0A0C3F9G2"/>
<evidence type="ECO:0000313" key="1">
    <source>
        <dbReference type="EMBL" id="KIM76574.1"/>
    </source>
</evidence>
<evidence type="ECO:0000313" key="2">
    <source>
        <dbReference type="Proteomes" id="UP000054166"/>
    </source>
</evidence>
<dbReference type="InParanoid" id="A0A0C3F9G2"/>
<dbReference type="EMBL" id="KN833033">
    <property type="protein sequence ID" value="KIM76574.1"/>
    <property type="molecule type" value="Genomic_DNA"/>
</dbReference>
<keyword evidence="2" id="KW-1185">Reference proteome</keyword>
<reference evidence="1 2" key="1">
    <citation type="submission" date="2014-04" db="EMBL/GenBank/DDBJ databases">
        <authorList>
            <consortium name="DOE Joint Genome Institute"/>
            <person name="Kuo A."/>
            <person name="Tarkka M."/>
            <person name="Buscot F."/>
            <person name="Kohler A."/>
            <person name="Nagy L.G."/>
            <person name="Floudas D."/>
            <person name="Copeland A."/>
            <person name="Barry K.W."/>
            <person name="Cichocki N."/>
            <person name="Veneault-Fourrey C."/>
            <person name="LaButti K."/>
            <person name="Lindquist E.A."/>
            <person name="Lipzen A."/>
            <person name="Lundell T."/>
            <person name="Morin E."/>
            <person name="Murat C."/>
            <person name="Sun H."/>
            <person name="Tunlid A."/>
            <person name="Henrissat B."/>
            <person name="Grigoriev I.V."/>
            <person name="Hibbett D.S."/>
            <person name="Martin F."/>
            <person name="Nordberg H.P."/>
            <person name="Cantor M.N."/>
            <person name="Hua S.X."/>
        </authorList>
    </citation>
    <scope>NUCLEOTIDE SEQUENCE [LARGE SCALE GENOMIC DNA]</scope>
    <source>
        <strain evidence="1 2">F 1598</strain>
    </source>
</reference>
<reference evidence="2" key="2">
    <citation type="submission" date="2015-01" db="EMBL/GenBank/DDBJ databases">
        <title>Evolutionary Origins and Diversification of the Mycorrhizal Mutualists.</title>
        <authorList>
            <consortium name="DOE Joint Genome Institute"/>
            <consortium name="Mycorrhizal Genomics Consortium"/>
            <person name="Kohler A."/>
            <person name="Kuo A."/>
            <person name="Nagy L.G."/>
            <person name="Floudas D."/>
            <person name="Copeland A."/>
            <person name="Barry K.W."/>
            <person name="Cichocki N."/>
            <person name="Veneault-Fourrey C."/>
            <person name="LaButti K."/>
            <person name="Lindquist E.A."/>
            <person name="Lipzen A."/>
            <person name="Lundell T."/>
            <person name="Morin E."/>
            <person name="Murat C."/>
            <person name="Riley R."/>
            <person name="Ohm R."/>
            <person name="Sun H."/>
            <person name="Tunlid A."/>
            <person name="Henrissat B."/>
            <person name="Grigoriev I.V."/>
            <person name="Hibbett D.S."/>
            <person name="Martin F."/>
        </authorList>
    </citation>
    <scope>NUCLEOTIDE SEQUENCE [LARGE SCALE GENOMIC DNA]</scope>
    <source>
        <strain evidence="2">F 1598</strain>
    </source>
</reference>
<organism evidence="1 2">
    <name type="scientific">Piloderma croceum (strain F 1598)</name>
    <dbReference type="NCBI Taxonomy" id="765440"/>
    <lineage>
        <taxon>Eukaryota</taxon>
        <taxon>Fungi</taxon>
        <taxon>Dikarya</taxon>
        <taxon>Basidiomycota</taxon>
        <taxon>Agaricomycotina</taxon>
        <taxon>Agaricomycetes</taxon>
        <taxon>Agaricomycetidae</taxon>
        <taxon>Atheliales</taxon>
        <taxon>Atheliaceae</taxon>
        <taxon>Piloderma</taxon>
    </lineage>
</organism>
<proteinExistence type="predicted"/>
<dbReference type="OrthoDB" id="2757033at2759"/>
<accession>A0A0C3F9G2</accession>
<dbReference type="HOGENOM" id="CLU_1016036_0_0_1"/>
<dbReference type="Proteomes" id="UP000054166">
    <property type="component" value="Unassembled WGS sequence"/>
</dbReference>